<evidence type="ECO:0000313" key="2">
    <source>
        <dbReference type="Proteomes" id="UP000046155"/>
    </source>
</evidence>
<dbReference type="AlphaFoldDB" id="A0A0B7MBN7"/>
<keyword evidence="2" id="KW-1185">Reference proteome</keyword>
<dbReference type="EMBL" id="CDRZ01000010">
    <property type="protein sequence ID" value="CEO87480.1"/>
    <property type="molecule type" value="Genomic_DNA"/>
</dbReference>
<evidence type="ECO:0000313" key="1">
    <source>
        <dbReference type="EMBL" id="CEO87480.1"/>
    </source>
</evidence>
<accession>A0A0B7MBN7</accession>
<name>A0A0B7MBN7_9FIRM</name>
<reference evidence="2" key="1">
    <citation type="submission" date="2015-01" db="EMBL/GenBank/DDBJ databases">
        <authorList>
            <person name="Manzoor Shahid"/>
            <person name="Zubair Saima"/>
        </authorList>
    </citation>
    <scope>NUCLEOTIDE SEQUENCE [LARGE SCALE GENOMIC DNA]</scope>
    <source>
        <strain evidence="2">Sp3</strain>
    </source>
</reference>
<sequence length="45" mass="5310">MPKKRKQNRAKKKMKPLETEVETASEYATFDDLKKGLARSEIERE</sequence>
<dbReference type="Proteomes" id="UP000046155">
    <property type="component" value="Unassembled WGS sequence"/>
</dbReference>
<protein>
    <submittedName>
        <fullName evidence="1">Uncharacterized protein</fullName>
    </submittedName>
</protein>
<gene>
    <name evidence="1" type="ORF">SSCH_1070001</name>
</gene>
<dbReference type="RefSeq" id="WP_156972012.1">
    <property type="nucleotide sequence ID" value="NZ_CDRZ01000010.1"/>
</dbReference>
<organism evidence="1 2">
    <name type="scientific">Syntrophaceticus schinkii</name>
    <dbReference type="NCBI Taxonomy" id="499207"/>
    <lineage>
        <taxon>Bacteria</taxon>
        <taxon>Bacillati</taxon>
        <taxon>Bacillota</taxon>
        <taxon>Clostridia</taxon>
        <taxon>Thermoanaerobacterales</taxon>
        <taxon>Thermoanaerobacterales Family III. Incertae Sedis</taxon>
        <taxon>Syntrophaceticus</taxon>
    </lineage>
</organism>
<proteinExistence type="predicted"/>